<keyword evidence="4" id="KW-0808">Transferase</keyword>
<dbReference type="PANTHER" id="PTHR30576:SF8">
    <property type="entry name" value="UNDECAPRENYL-PHOSPHATE GALACTOSE PHOSPHOTRANSFERASE"/>
    <property type="match status" value="1"/>
</dbReference>
<evidence type="ECO:0000313" key="5">
    <source>
        <dbReference type="Proteomes" id="UP000294813"/>
    </source>
</evidence>
<evidence type="ECO:0000256" key="2">
    <source>
        <dbReference type="SAM" id="Phobius"/>
    </source>
</evidence>
<organism evidence="4 5">
    <name type="scientific">Heliophilum fasciatum</name>
    <dbReference type="NCBI Taxonomy" id="35700"/>
    <lineage>
        <taxon>Bacteria</taxon>
        <taxon>Bacillati</taxon>
        <taxon>Bacillota</taxon>
        <taxon>Clostridia</taxon>
        <taxon>Eubacteriales</taxon>
        <taxon>Heliobacteriaceae</taxon>
        <taxon>Heliophilum</taxon>
    </lineage>
</organism>
<reference evidence="4 5" key="1">
    <citation type="submission" date="2019-03" db="EMBL/GenBank/DDBJ databases">
        <title>Genomic Encyclopedia of Type Strains, Phase IV (KMG-IV): sequencing the most valuable type-strain genomes for metagenomic binning, comparative biology and taxonomic classification.</title>
        <authorList>
            <person name="Goeker M."/>
        </authorList>
    </citation>
    <scope>NUCLEOTIDE SEQUENCE [LARGE SCALE GENOMIC DNA]</scope>
    <source>
        <strain evidence="4 5">DSM 11170</strain>
    </source>
</reference>
<dbReference type="Proteomes" id="UP000294813">
    <property type="component" value="Unassembled WGS sequence"/>
</dbReference>
<dbReference type="AlphaFoldDB" id="A0A4V2SY10"/>
<feature type="domain" description="Bacterial sugar transferase" evidence="3">
    <location>
        <begin position="8"/>
        <end position="182"/>
    </location>
</feature>
<evidence type="ECO:0000256" key="1">
    <source>
        <dbReference type="ARBA" id="ARBA00006464"/>
    </source>
</evidence>
<gene>
    <name evidence="4" type="ORF">EDD73_104159</name>
</gene>
<keyword evidence="2" id="KW-1133">Transmembrane helix</keyword>
<evidence type="ECO:0000313" key="4">
    <source>
        <dbReference type="EMBL" id="TCP68256.1"/>
    </source>
</evidence>
<comment type="caution">
    <text evidence="4">The sequence shown here is derived from an EMBL/GenBank/DDBJ whole genome shotgun (WGS) entry which is preliminary data.</text>
</comment>
<keyword evidence="5" id="KW-1185">Reference proteome</keyword>
<evidence type="ECO:0000259" key="3">
    <source>
        <dbReference type="Pfam" id="PF02397"/>
    </source>
</evidence>
<feature type="transmembrane region" description="Helical" evidence="2">
    <location>
        <begin position="12"/>
        <end position="34"/>
    </location>
</feature>
<name>A0A4V2SY10_9FIRM</name>
<dbReference type="RefSeq" id="WP_243116772.1">
    <property type="nucleotide sequence ID" value="NZ_JAOQNU010000004.1"/>
</dbReference>
<dbReference type="EMBL" id="SLXT01000004">
    <property type="protein sequence ID" value="TCP68256.1"/>
    <property type="molecule type" value="Genomic_DNA"/>
</dbReference>
<dbReference type="InterPro" id="IPR003362">
    <property type="entry name" value="Bact_transf"/>
</dbReference>
<accession>A0A4V2SY10</accession>
<dbReference type="GO" id="GO:0016780">
    <property type="term" value="F:phosphotransferase activity, for other substituted phosphate groups"/>
    <property type="evidence" value="ECO:0007669"/>
    <property type="project" value="TreeGrafter"/>
</dbReference>
<comment type="similarity">
    <text evidence="1">Belongs to the bacterial sugar transferase family.</text>
</comment>
<sequence length="206" mass="24016">MIYRKFIKRPLDFMLSLIGIIILLPVYMIIATLVRIKMGSPILFSQERIGVNEKVFKLYKFRSMTEELDADGNLLDETNRLTKFGAFIRSSSLDELPELFLILTGKMSIIGPRPLPTYYGPFFHEDERVRHTVRGGLLPPDSLSGKPVTTWEEQFEYETYYAKNVSFILDLKILYTTLKILVKRFTTNYGSDFRPHLNVYRTNERA</sequence>
<dbReference type="PANTHER" id="PTHR30576">
    <property type="entry name" value="COLANIC BIOSYNTHESIS UDP-GLUCOSE LIPID CARRIER TRANSFERASE"/>
    <property type="match status" value="1"/>
</dbReference>
<protein>
    <submittedName>
        <fullName evidence="4">Lipopolysaccharide/colanic/teichoic acid biosynthesis glycosyltransferase</fullName>
    </submittedName>
</protein>
<keyword evidence="2" id="KW-0472">Membrane</keyword>
<dbReference type="Pfam" id="PF02397">
    <property type="entry name" value="Bac_transf"/>
    <property type="match status" value="1"/>
</dbReference>
<proteinExistence type="inferred from homology"/>
<keyword evidence="2" id="KW-0812">Transmembrane</keyword>